<evidence type="ECO:0000313" key="2">
    <source>
        <dbReference type="EMBL" id="QHS95151.1"/>
    </source>
</evidence>
<sequence>MVNMIKDIESTIINHVESIIHTLSKKYNFDSSEAINFISNYSNINENTNSEQFNEKVGIFSVVDEISQISNNSRHEADDNVSVEPEKKKRGRPRKMNNDTNDQDKPKKKRGRPKKENKVTIVTDTEDEKEEKYQKTTDEIISSSITSSEPISSNDELDEENLSDLEIDVENWTWKGDKYLRDTKGNVYCVNTHEKMGIYDQERDIIIIKN</sequence>
<dbReference type="PRINTS" id="PR00929">
    <property type="entry name" value="ATHOOK"/>
</dbReference>
<evidence type="ECO:0000256" key="1">
    <source>
        <dbReference type="SAM" id="MobiDB-lite"/>
    </source>
</evidence>
<dbReference type="AlphaFoldDB" id="A0A6C0BTP8"/>
<protein>
    <submittedName>
        <fullName evidence="2">Uncharacterized protein</fullName>
    </submittedName>
</protein>
<proteinExistence type="predicted"/>
<reference evidence="2" key="1">
    <citation type="journal article" date="2020" name="Nature">
        <title>Giant virus diversity and host interactions through global metagenomics.</title>
        <authorList>
            <person name="Schulz F."/>
            <person name="Roux S."/>
            <person name="Paez-Espino D."/>
            <person name="Jungbluth S."/>
            <person name="Walsh D.A."/>
            <person name="Denef V.J."/>
            <person name="McMahon K.D."/>
            <person name="Konstantinidis K.T."/>
            <person name="Eloe-Fadrosh E.A."/>
            <person name="Kyrpides N.C."/>
            <person name="Woyke T."/>
        </authorList>
    </citation>
    <scope>NUCLEOTIDE SEQUENCE</scope>
    <source>
        <strain evidence="2">GVMAG-M-3300018428-16</strain>
    </source>
</reference>
<feature type="compositionally biased region" description="Basic residues" evidence="1">
    <location>
        <begin position="106"/>
        <end position="115"/>
    </location>
</feature>
<dbReference type="Pfam" id="PF02178">
    <property type="entry name" value="AT_hook"/>
    <property type="match status" value="2"/>
</dbReference>
<organism evidence="2">
    <name type="scientific">viral metagenome</name>
    <dbReference type="NCBI Taxonomy" id="1070528"/>
    <lineage>
        <taxon>unclassified sequences</taxon>
        <taxon>metagenomes</taxon>
        <taxon>organismal metagenomes</taxon>
    </lineage>
</organism>
<dbReference type="SMART" id="SM00384">
    <property type="entry name" value="AT_hook"/>
    <property type="match status" value="2"/>
</dbReference>
<dbReference type="EMBL" id="MN739242">
    <property type="protein sequence ID" value="QHS95151.1"/>
    <property type="molecule type" value="Genomic_DNA"/>
</dbReference>
<feature type="region of interest" description="Disordered" evidence="1">
    <location>
        <begin position="70"/>
        <end position="159"/>
    </location>
</feature>
<dbReference type="InterPro" id="IPR017956">
    <property type="entry name" value="AT_hook_DNA-bd_motif"/>
</dbReference>
<feature type="compositionally biased region" description="Low complexity" evidence="1">
    <location>
        <begin position="140"/>
        <end position="154"/>
    </location>
</feature>
<accession>A0A6C0BTP8</accession>
<name>A0A6C0BTP8_9ZZZZ</name>
<dbReference type="GO" id="GO:0003677">
    <property type="term" value="F:DNA binding"/>
    <property type="evidence" value="ECO:0007669"/>
    <property type="project" value="InterPro"/>
</dbReference>